<reference evidence="2 3" key="1">
    <citation type="submission" date="2018-04" db="EMBL/GenBank/DDBJ databases">
        <authorList>
            <person name="Huttner S."/>
            <person name="Dainat J."/>
        </authorList>
    </citation>
    <scope>NUCLEOTIDE SEQUENCE [LARGE SCALE GENOMIC DNA]</scope>
</reference>
<protein>
    <submittedName>
        <fullName evidence="2">01aa111b-11b9-4dad-8335-2b0e810ac5af</fullName>
    </submittedName>
</protein>
<dbReference type="EMBL" id="OUUZ01000001">
    <property type="protein sequence ID" value="SPQ19237.1"/>
    <property type="molecule type" value="Genomic_DNA"/>
</dbReference>
<feature type="region of interest" description="Disordered" evidence="1">
    <location>
        <begin position="1"/>
        <end position="41"/>
    </location>
</feature>
<dbReference type="AlphaFoldDB" id="A0A446B9W4"/>
<dbReference type="Proteomes" id="UP000289323">
    <property type="component" value="Unassembled WGS sequence"/>
</dbReference>
<gene>
    <name evidence="2" type="ORF">TT172_LOCUS1656</name>
</gene>
<accession>A0A446B9W4</accession>
<evidence type="ECO:0000256" key="1">
    <source>
        <dbReference type="SAM" id="MobiDB-lite"/>
    </source>
</evidence>
<organism evidence="2 3">
    <name type="scientific">Thermothielavioides terrestris</name>
    <dbReference type="NCBI Taxonomy" id="2587410"/>
    <lineage>
        <taxon>Eukaryota</taxon>
        <taxon>Fungi</taxon>
        <taxon>Dikarya</taxon>
        <taxon>Ascomycota</taxon>
        <taxon>Pezizomycotina</taxon>
        <taxon>Sordariomycetes</taxon>
        <taxon>Sordariomycetidae</taxon>
        <taxon>Sordariales</taxon>
        <taxon>Chaetomiaceae</taxon>
        <taxon>Thermothielavioides</taxon>
    </lineage>
</organism>
<proteinExistence type="predicted"/>
<sequence length="180" mass="19271">MQDDRDSCCSNPNPIADKNPDQLGLAGAARNRPTEEDDCCDPKHATPGCGKGCCSAPTPPRPDDTPVPSCCEGKAAPCCDESCLDRLALRECEKYGPGLTAHGSTASACGRGKDGKPCVNHANKTRLAVLLPASAPFVHWEQHSPPAQGDTVALPHLYRLLLRCQRRRCSRLLREEATAL</sequence>
<evidence type="ECO:0000313" key="3">
    <source>
        <dbReference type="Proteomes" id="UP000289323"/>
    </source>
</evidence>
<name>A0A446B9W4_9PEZI</name>
<evidence type="ECO:0000313" key="2">
    <source>
        <dbReference type="EMBL" id="SPQ19237.1"/>
    </source>
</evidence>